<feature type="transmembrane region" description="Helical" evidence="8">
    <location>
        <begin position="129"/>
        <end position="162"/>
    </location>
</feature>
<feature type="transmembrane region" description="Helical" evidence="8">
    <location>
        <begin position="33"/>
        <end position="54"/>
    </location>
</feature>
<dbReference type="CDD" id="cd06550">
    <property type="entry name" value="TM_ABC_iron-siderophores_like"/>
    <property type="match status" value="1"/>
</dbReference>
<dbReference type="PANTHER" id="PTHR30472">
    <property type="entry name" value="FERRIC ENTEROBACTIN TRANSPORT SYSTEM PERMEASE PROTEIN"/>
    <property type="match status" value="1"/>
</dbReference>
<feature type="transmembrane region" description="Helical" evidence="8">
    <location>
        <begin position="300"/>
        <end position="323"/>
    </location>
</feature>
<evidence type="ECO:0000256" key="4">
    <source>
        <dbReference type="ARBA" id="ARBA00022475"/>
    </source>
</evidence>
<gene>
    <name evidence="9" type="ORF">SacmaDRAFT_5464</name>
</gene>
<feature type="transmembrane region" description="Helical" evidence="8">
    <location>
        <begin position="168"/>
        <end position="190"/>
    </location>
</feature>
<dbReference type="eggNOG" id="COG4779">
    <property type="taxonomic scope" value="Bacteria"/>
</dbReference>
<comment type="similarity">
    <text evidence="2">Belongs to the binding-protein-dependent transport system permease family. FecCD subfamily.</text>
</comment>
<keyword evidence="7 8" id="KW-0472">Membrane</keyword>
<dbReference type="Proteomes" id="UP000004926">
    <property type="component" value="Chromosome"/>
</dbReference>
<dbReference type="OrthoDB" id="4455417at2"/>
<dbReference type="GO" id="GO:0005886">
    <property type="term" value="C:plasma membrane"/>
    <property type="evidence" value="ECO:0007669"/>
    <property type="project" value="UniProtKB-SubCell"/>
</dbReference>
<accession>H5X848</accession>
<dbReference type="InterPro" id="IPR037294">
    <property type="entry name" value="ABC_BtuC-like"/>
</dbReference>
<feature type="transmembrane region" description="Helical" evidence="8">
    <location>
        <begin position="87"/>
        <end position="108"/>
    </location>
</feature>
<comment type="subcellular location">
    <subcellularLocation>
        <location evidence="1">Cell membrane</location>
        <topology evidence="1">Multi-pass membrane protein</topology>
    </subcellularLocation>
</comment>
<keyword evidence="6 8" id="KW-1133">Transmembrane helix</keyword>
<name>H5X848_9PSEU</name>
<dbReference type="InterPro" id="IPR000522">
    <property type="entry name" value="ABC_transptr_permease_BtuC"/>
</dbReference>
<evidence type="ECO:0000256" key="5">
    <source>
        <dbReference type="ARBA" id="ARBA00022692"/>
    </source>
</evidence>
<feature type="transmembrane region" description="Helical" evidence="8">
    <location>
        <begin position="202"/>
        <end position="228"/>
    </location>
</feature>
<dbReference type="Gene3D" id="1.10.3470.10">
    <property type="entry name" value="ABC transporter involved in vitamin B12 uptake, BtuC"/>
    <property type="match status" value="1"/>
</dbReference>
<evidence type="ECO:0000256" key="1">
    <source>
        <dbReference type="ARBA" id="ARBA00004651"/>
    </source>
</evidence>
<dbReference type="HOGENOM" id="CLU_013016_1_1_11"/>
<dbReference type="Pfam" id="PF01032">
    <property type="entry name" value="FecCD"/>
    <property type="match status" value="1"/>
</dbReference>
<evidence type="ECO:0000256" key="7">
    <source>
        <dbReference type="ARBA" id="ARBA00023136"/>
    </source>
</evidence>
<dbReference type="AlphaFoldDB" id="H5X848"/>
<keyword evidence="5 8" id="KW-0812">Transmembrane</keyword>
<feature type="transmembrane region" description="Helical" evidence="8">
    <location>
        <begin position="260"/>
        <end position="288"/>
    </location>
</feature>
<keyword evidence="3" id="KW-0813">Transport</keyword>
<dbReference type="SUPFAM" id="SSF81345">
    <property type="entry name" value="ABC transporter involved in vitamin B12 uptake, BtuC"/>
    <property type="match status" value="1"/>
</dbReference>
<evidence type="ECO:0000256" key="3">
    <source>
        <dbReference type="ARBA" id="ARBA00022448"/>
    </source>
</evidence>
<sequence>MSGMPGSPVEVRTPTSTRRELTRAFRVRRIRRLTVSIALAAVAAGLALVALLLGEFPVSPAEALAVALGTEQGPARLVLVEFRLPRLVAALLVGMALGTAGALFQSVLRNSLASPDIIGVSQGASVGAVVAVLGLGLAGLWVFAAAWLGALAVAAVNLALAWRGGLTGRRFVLCGIALSFACTSVTSYLLARGDIREAHTVLLWLAGSVGSATYGDLARLAGVVFVLLPIARLLEARLAVLELGEDTAVGLGVAASTTRLTAIVLGVGLAAAAVAMAGPVGFVALTAGPIARRLIGDGKPALVAGALVGAAVTLGADIVAAHLVPGDVVPVGVITGLVGGPYLFWLLARSRGVGRDS</sequence>
<evidence type="ECO:0000256" key="6">
    <source>
        <dbReference type="ARBA" id="ARBA00022989"/>
    </source>
</evidence>
<protein>
    <submittedName>
        <fullName evidence="9">ABC-type enterobactin transport system, permease component</fullName>
    </submittedName>
</protein>
<dbReference type="EMBL" id="CM001439">
    <property type="protein sequence ID" value="EHR53580.1"/>
    <property type="molecule type" value="Genomic_DNA"/>
</dbReference>
<organism evidence="9 10">
    <name type="scientific">Saccharomonospora marina XMU15</name>
    <dbReference type="NCBI Taxonomy" id="882083"/>
    <lineage>
        <taxon>Bacteria</taxon>
        <taxon>Bacillati</taxon>
        <taxon>Actinomycetota</taxon>
        <taxon>Actinomycetes</taxon>
        <taxon>Pseudonocardiales</taxon>
        <taxon>Pseudonocardiaceae</taxon>
        <taxon>Saccharomonospora</taxon>
    </lineage>
</organism>
<feature type="transmembrane region" description="Helical" evidence="8">
    <location>
        <begin position="329"/>
        <end position="348"/>
    </location>
</feature>
<keyword evidence="4" id="KW-1003">Cell membrane</keyword>
<proteinExistence type="inferred from homology"/>
<dbReference type="PANTHER" id="PTHR30472:SF24">
    <property type="entry name" value="FERRIC ENTEROBACTIN TRANSPORT SYSTEM PERMEASE PROTEIN FEPG"/>
    <property type="match status" value="1"/>
</dbReference>
<evidence type="ECO:0000313" key="9">
    <source>
        <dbReference type="EMBL" id="EHR53580.1"/>
    </source>
</evidence>
<dbReference type="STRING" id="882083.SacmaDRAFT_5464"/>
<dbReference type="GO" id="GO:0033214">
    <property type="term" value="P:siderophore-iron import into cell"/>
    <property type="evidence" value="ECO:0007669"/>
    <property type="project" value="TreeGrafter"/>
</dbReference>
<reference evidence="9 10" key="1">
    <citation type="journal article" date="2012" name="Stand. Genomic Sci.">
        <title>Genome sequence of the ocean sediment bacterium Saccharomonospora marina type strain (XMU15(T)).</title>
        <authorList>
            <person name="Klenk H.P."/>
            <person name="Lu M."/>
            <person name="Lucas S."/>
            <person name="Lapidus A."/>
            <person name="Copeland A."/>
            <person name="Pitluck S."/>
            <person name="Goodwin L.A."/>
            <person name="Han C."/>
            <person name="Tapia R."/>
            <person name="Brambilla E.M."/>
            <person name="Potter G."/>
            <person name="Land M."/>
            <person name="Ivanova N."/>
            <person name="Rohde M."/>
            <person name="Goker M."/>
            <person name="Detter J.C."/>
            <person name="Li W.J."/>
            <person name="Kyrpides N.C."/>
            <person name="Woyke T."/>
        </authorList>
    </citation>
    <scope>NUCLEOTIDE SEQUENCE [LARGE SCALE GENOMIC DNA]</scope>
    <source>
        <strain evidence="9 10">XMU15</strain>
    </source>
</reference>
<evidence type="ECO:0000256" key="8">
    <source>
        <dbReference type="SAM" id="Phobius"/>
    </source>
</evidence>
<evidence type="ECO:0000313" key="10">
    <source>
        <dbReference type="Proteomes" id="UP000004926"/>
    </source>
</evidence>
<keyword evidence="10" id="KW-1185">Reference proteome</keyword>
<dbReference type="GO" id="GO:0022857">
    <property type="term" value="F:transmembrane transporter activity"/>
    <property type="evidence" value="ECO:0007669"/>
    <property type="project" value="InterPro"/>
</dbReference>
<evidence type="ECO:0000256" key="2">
    <source>
        <dbReference type="ARBA" id="ARBA00007935"/>
    </source>
</evidence>